<feature type="transmembrane region" description="Helical" evidence="10">
    <location>
        <begin position="301"/>
        <end position="322"/>
    </location>
</feature>
<evidence type="ECO:0000256" key="1">
    <source>
        <dbReference type="ARBA" id="ARBA00004651"/>
    </source>
</evidence>
<dbReference type="Proteomes" id="UP000722989">
    <property type="component" value="Unassembled WGS sequence"/>
</dbReference>
<dbReference type="RefSeq" id="WP_167928621.1">
    <property type="nucleotide sequence ID" value="NZ_JAATVY010000035.1"/>
</dbReference>
<dbReference type="InterPro" id="IPR007348">
    <property type="entry name" value="CopC_dom"/>
</dbReference>
<evidence type="ECO:0000256" key="9">
    <source>
        <dbReference type="SAM" id="MobiDB-lite"/>
    </source>
</evidence>
<sequence length="650" mass="67139">MTRCRPLVALAGLILGVLAVLAGPAAPASAHAALLQTDPQSGAVLPTAPAEAVLTFSEPVRIVPNKIHIIGPDGRTVDGGAPRTEGPRLHIPMKQTTTRGTYLISYRVISADSHPVFGAIPFSIGAPSQSPPTVGAGGTRTDPLVEWLLGAARYIGYAGLILVTGPALILTVLWPRRLSRRRPLQMIKIGAGLVVLSSLAEEYLEAPYHAGTGLFGASATDLSDVFNSQYGAAHLVRIGVVAALLVLLPVFVNRPAGAGGSAGWTDRTLVGLLAVVGFATWPISGHPAATSVPVVTTVADAAHLGAMAVWIGGLITLFGFLLRRANARELTAILPVWSRWAMTAVTVLVVAGVVQALVSLGSPRGLYGTTYGRLLLGKVGVVALVLAVAWYSRRLTLRPLRESDESRTAEPGGEAVLAAVGLAEAGARTGRSPALVALSPAGGSGDGVETDGDEVGGDEVGGDDEDGDGVETDDDEVGGDRDGDGDEIGDADAATADAAWVRKRLRRSVLVELIGAVLILGLTSTLVQTTPARAALEQTASRQDQPYSATLTTKLYSLQVQIEPSTVGANTVHLYAFAPDGSPVSVKEWTATAALPAKGIEPVALPTLPITDSHAVAQAQLPAAGTWELRFTLRTTDIDAATVVARVPVS</sequence>
<evidence type="ECO:0000256" key="2">
    <source>
        <dbReference type="ARBA" id="ARBA00022475"/>
    </source>
</evidence>
<keyword evidence="5 11" id="KW-0732">Signal</keyword>
<evidence type="ECO:0000313" key="15">
    <source>
        <dbReference type="Proteomes" id="UP000722989"/>
    </source>
</evidence>
<dbReference type="EMBL" id="JAATVY010000035">
    <property type="protein sequence ID" value="NJC73717.1"/>
    <property type="molecule type" value="Genomic_DNA"/>
</dbReference>
<keyword evidence="6 10" id="KW-1133">Transmembrane helix</keyword>
<feature type="transmembrane region" description="Helical" evidence="10">
    <location>
        <begin position="264"/>
        <end position="281"/>
    </location>
</feature>
<evidence type="ECO:0000256" key="11">
    <source>
        <dbReference type="SAM" id="SignalP"/>
    </source>
</evidence>
<dbReference type="InterPro" id="IPR032694">
    <property type="entry name" value="CopC/D"/>
</dbReference>
<feature type="signal peptide" evidence="11">
    <location>
        <begin position="1"/>
        <end position="22"/>
    </location>
</feature>
<evidence type="ECO:0000256" key="10">
    <source>
        <dbReference type="SAM" id="Phobius"/>
    </source>
</evidence>
<evidence type="ECO:0000256" key="5">
    <source>
        <dbReference type="ARBA" id="ARBA00022729"/>
    </source>
</evidence>
<feature type="chain" id="PRO_5045971452" evidence="11">
    <location>
        <begin position="23"/>
        <end position="650"/>
    </location>
</feature>
<accession>A0ABX0Y6G2</accession>
<feature type="transmembrane region" description="Helical" evidence="10">
    <location>
        <begin position="186"/>
        <end position="204"/>
    </location>
</feature>
<comment type="caution">
    <text evidence="14">The sequence shown here is derived from an EMBL/GenBank/DDBJ whole genome shotgun (WGS) entry which is preliminary data.</text>
</comment>
<evidence type="ECO:0000256" key="4">
    <source>
        <dbReference type="ARBA" id="ARBA00022723"/>
    </source>
</evidence>
<feature type="transmembrane region" description="Helical" evidence="10">
    <location>
        <begin position="232"/>
        <end position="252"/>
    </location>
</feature>
<feature type="transmembrane region" description="Helical" evidence="10">
    <location>
        <begin position="154"/>
        <end position="174"/>
    </location>
</feature>
<feature type="transmembrane region" description="Helical" evidence="10">
    <location>
        <begin position="509"/>
        <end position="527"/>
    </location>
</feature>
<evidence type="ECO:0000259" key="12">
    <source>
        <dbReference type="Pfam" id="PF04234"/>
    </source>
</evidence>
<feature type="domain" description="CopC" evidence="12">
    <location>
        <begin position="31"/>
        <end position="124"/>
    </location>
</feature>
<evidence type="ECO:0000313" key="14">
    <source>
        <dbReference type="EMBL" id="NJC73717.1"/>
    </source>
</evidence>
<dbReference type="InterPro" id="IPR008457">
    <property type="entry name" value="Cu-R_CopD_dom"/>
</dbReference>
<dbReference type="PANTHER" id="PTHR34820:SF4">
    <property type="entry name" value="INNER MEMBRANE PROTEIN YEBZ"/>
    <property type="match status" value="1"/>
</dbReference>
<evidence type="ECO:0000256" key="7">
    <source>
        <dbReference type="ARBA" id="ARBA00023008"/>
    </source>
</evidence>
<dbReference type="InterPro" id="IPR014756">
    <property type="entry name" value="Ig_E-set"/>
</dbReference>
<evidence type="ECO:0000259" key="13">
    <source>
        <dbReference type="Pfam" id="PF05425"/>
    </source>
</evidence>
<keyword evidence="3 10" id="KW-0812">Transmembrane</keyword>
<dbReference type="InterPro" id="IPR014755">
    <property type="entry name" value="Cu-Rt/internalin_Ig-like"/>
</dbReference>
<name>A0ABX0Y6G2_9ACTN</name>
<comment type="subcellular location">
    <subcellularLocation>
        <location evidence="1">Cell membrane</location>
        <topology evidence="1">Multi-pass membrane protein</topology>
    </subcellularLocation>
</comment>
<dbReference type="Pfam" id="PF05425">
    <property type="entry name" value="CopD"/>
    <property type="match status" value="1"/>
</dbReference>
<feature type="transmembrane region" description="Helical" evidence="10">
    <location>
        <begin position="370"/>
        <end position="391"/>
    </location>
</feature>
<feature type="compositionally biased region" description="Acidic residues" evidence="9">
    <location>
        <begin position="448"/>
        <end position="490"/>
    </location>
</feature>
<feature type="domain" description="Copper resistance protein D" evidence="13">
    <location>
        <begin position="332"/>
        <end position="411"/>
    </location>
</feature>
<dbReference type="SUPFAM" id="SSF81296">
    <property type="entry name" value="E set domains"/>
    <property type="match status" value="1"/>
</dbReference>
<dbReference type="Pfam" id="PF04234">
    <property type="entry name" value="CopC"/>
    <property type="match status" value="1"/>
</dbReference>
<protein>
    <submittedName>
        <fullName evidence="14">Copper resistance protein CopC/CopD</fullName>
    </submittedName>
</protein>
<gene>
    <name evidence="14" type="ORF">HC031_28945</name>
</gene>
<reference evidence="14 15" key="1">
    <citation type="submission" date="2020-03" db="EMBL/GenBank/DDBJ databases">
        <title>WGS of the type strain of Planosporangium spp.</title>
        <authorList>
            <person name="Thawai C."/>
        </authorList>
    </citation>
    <scope>NUCLEOTIDE SEQUENCE [LARGE SCALE GENOMIC DNA]</scope>
    <source>
        <strain evidence="14 15">TBRC 5610</strain>
    </source>
</reference>
<feature type="region of interest" description="Disordered" evidence="9">
    <location>
        <begin position="435"/>
        <end position="490"/>
    </location>
</feature>
<evidence type="ECO:0000256" key="3">
    <source>
        <dbReference type="ARBA" id="ARBA00022692"/>
    </source>
</evidence>
<dbReference type="Gene3D" id="2.60.40.1220">
    <property type="match status" value="1"/>
</dbReference>
<evidence type="ECO:0000256" key="6">
    <source>
        <dbReference type="ARBA" id="ARBA00022989"/>
    </source>
</evidence>
<keyword evidence="2" id="KW-1003">Cell membrane</keyword>
<keyword evidence="7" id="KW-0186">Copper</keyword>
<keyword evidence="4" id="KW-0479">Metal-binding</keyword>
<evidence type="ECO:0000256" key="8">
    <source>
        <dbReference type="ARBA" id="ARBA00023136"/>
    </source>
</evidence>
<keyword evidence="8 10" id="KW-0472">Membrane</keyword>
<keyword evidence="15" id="KW-1185">Reference proteome</keyword>
<feature type="transmembrane region" description="Helical" evidence="10">
    <location>
        <begin position="334"/>
        <end position="358"/>
    </location>
</feature>
<dbReference type="PANTHER" id="PTHR34820">
    <property type="entry name" value="INNER MEMBRANE PROTEIN YEBZ"/>
    <property type="match status" value="1"/>
</dbReference>
<organism evidence="14 15">
    <name type="scientific">Planosporangium thailandense</name>
    <dbReference type="NCBI Taxonomy" id="765197"/>
    <lineage>
        <taxon>Bacteria</taxon>
        <taxon>Bacillati</taxon>
        <taxon>Actinomycetota</taxon>
        <taxon>Actinomycetes</taxon>
        <taxon>Micromonosporales</taxon>
        <taxon>Micromonosporaceae</taxon>
        <taxon>Planosporangium</taxon>
    </lineage>
</organism>
<proteinExistence type="predicted"/>